<dbReference type="Pfam" id="PF02397">
    <property type="entry name" value="Bac_transf"/>
    <property type="match status" value="1"/>
</dbReference>
<dbReference type="NCBIfam" id="TIGR03025">
    <property type="entry name" value="EPS_sugtrans"/>
    <property type="match status" value="1"/>
</dbReference>
<evidence type="ECO:0000256" key="6">
    <source>
        <dbReference type="ARBA" id="ARBA00023136"/>
    </source>
</evidence>
<feature type="domain" description="Bacterial sugar transferase" evidence="9">
    <location>
        <begin position="326"/>
        <end position="513"/>
    </location>
</feature>
<gene>
    <name evidence="10" type="ORF">GCM10022197_34150</name>
</gene>
<feature type="region of interest" description="Disordered" evidence="7">
    <location>
        <begin position="19"/>
        <end position="42"/>
    </location>
</feature>
<sequence length="519" mass="55869">MSTQEMPVDGLDLIGSLVPPPSRTVEQQPLRTVGRRARATPPVSPTGPRFAVWARRYVAALTAWDVLVGATAALVPSVVSETLSSSWLRIVVLCALGALVWPLAVASMKGYQRRAVGVGSDEVHAVLRAWVAVVVAGAVCAELVPALAETERDALLKLAVTGTPFAVALSVVGRFAARKYLHREQRAGRFVRRVVVAGSAAAAGQLTRRLANESEAGMTVVGVCVPDAELADLVGLDVPVLGDLRHVGTAMRDHACDAVAVTSDDATRFTYLRELSWSLEGSGVEMLVDPGLVEVAGPRMHIRPLVGFPLLHIEEPHFTGPRRVVKRTSDIVLTALGLLVISPVLLVIALAVKLQDGGPVIFAQKRIGRGGEEFTMYKFRSMRTGAENELAALMERNQGKGGLFKLSDDPRITRLGRILRSFSLDELPQLFNVLNGTMSLVGPRPHLAHELAQMPAHSSRRALVTPGLTGLWQVSGRSGLEGDEAIQLDLRYVENWTLALDLLIIWKTFSAVLRRVGAA</sequence>
<evidence type="ECO:0000256" key="4">
    <source>
        <dbReference type="ARBA" id="ARBA00022692"/>
    </source>
</evidence>
<keyword evidence="4 8" id="KW-0812">Transmembrane</keyword>
<evidence type="ECO:0000256" key="7">
    <source>
        <dbReference type="SAM" id="MobiDB-lite"/>
    </source>
</evidence>
<evidence type="ECO:0000313" key="11">
    <source>
        <dbReference type="Proteomes" id="UP001500767"/>
    </source>
</evidence>
<feature type="transmembrane region" description="Helical" evidence="8">
    <location>
        <begin position="87"/>
        <end position="106"/>
    </location>
</feature>
<dbReference type="Proteomes" id="UP001500767">
    <property type="component" value="Unassembled WGS sequence"/>
</dbReference>
<dbReference type="EMBL" id="BAAAYR010000004">
    <property type="protein sequence ID" value="GAA3574330.1"/>
    <property type="molecule type" value="Genomic_DNA"/>
</dbReference>
<dbReference type="Pfam" id="PF13727">
    <property type="entry name" value="CoA_binding_3"/>
    <property type="match status" value="1"/>
</dbReference>
<feature type="transmembrane region" description="Helical" evidence="8">
    <location>
        <begin position="331"/>
        <end position="352"/>
    </location>
</feature>
<evidence type="ECO:0000256" key="2">
    <source>
        <dbReference type="ARBA" id="ARBA00006464"/>
    </source>
</evidence>
<comment type="similarity">
    <text evidence="2">Belongs to the bacterial sugar transferase family.</text>
</comment>
<dbReference type="RefSeq" id="WP_204910119.1">
    <property type="nucleotide sequence ID" value="NZ_BAAAYR010000004.1"/>
</dbReference>
<keyword evidence="6 8" id="KW-0472">Membrane</keyword>
<feature type="transmembrane region" description="Helical" evidence="8">
    <location>
        <begin position="57"/>
        <end position="75"/>
    </location>
</feature>
<organism evidence="10 11">
    <name type="scientific">Microlunatus spumicola</name>
    <dbReference type="NCBI Taxonomy" id="81499"/>
    <lineage>
        <taxon>Bacteria</taxon>
        <taxon>Bacillati</taxon>
        <taxon>Actinomycetota</taxon>
        <taxon>Actinomycetes</taxon>
        <taxon>Propionibacteriales</taxon>
        <taxon>Propionibacteriaceae</taxon>
        <taxon>Microlunatus</taxon>
    </lineage>
</organism>
<protein>
    <submittedName>
        <fullName evidence="10">Sugar transferase</fullName>
    </submittedName>
</protein>
<dbReference type="GO" id="GO:0016740">
    <property type="term" value="F:transferase activity"/>
    <property type="evidence" value="ECO:0007669"/>
    <property type="project" value="UniProtKB-KW"/>
</dbReference>
<keyword evidence="11" id="KW-1185">Reference proteome</keyword>
<dbReference type="PANTHER" id="PTHR30576:SF10">
    <property type="entry name" value="SLL5057 PROTEIN"/>
    <property type="match status" value="1"/>
</dbReference>
<feature type="transmembrane region" description="Helical" evidence="8">
    <location>
        <begin position="127"/>
        <end position="148"/>
    </location>
</feature>
<evidence type="ECO:0000313" key="10">
    <source>
        <dbReference type="EMBL" id="GAA3574330.1"/>
    </source>
</evidence>
<accession>A0ABP6XY97</accession>
<name>A0ABP6XY97_9ACTN</name>
<keyword evidence="3 10" id="KW-0808">Transferase</keyword>
<dbReference type="InterPro" id="IPR017475">
    <property type="entry name" value="EPS_sugar_tfrase"/>
</dbReference>
<proteinExistence type="inferred from homology"/>
<comment type="subcellular location">
    <subcellularLocation>
        <location evidence="1">Membrane</location>
        <topology evidence="1">Multi-pass membrane protein</topology>
    </subcellularLocation>
</comment>
<evidence type="ECO:0000256" key="8">
    <source>
        <dbReference type="SAM" id="Phobius"/>
    </source>
</evidence>
<evidence type="ECO:0000256" key="5">
    <source>
        <dbReference type="ARBA" id="ARBA00022989"/>
    </source>
</evidence>
<comment type="caution">
    <text evidence="10">The sequence shown here is derived from an EMBL/GenBank/DDBJ whole genome shotgun (WGS) entry which is preliminary data.</text>
</comment>
<dbReference type="PANTHER" id="PTHR30576">
    <property type="entry name" value="COLANIC BIOSYNTHESIS UDP-GLUCOSE LIPID CARRIER TRANSFERASE"/>
    <property type="match status" value="1"/>
</dbReference>
<dbReference type="Gene3D" id="3.40.50.720">
    <property type="entry name" value="NAD(P)-binding Rossmann-like Domain"/>
    <property type="match status" value="1"/>
</dbReference>
<reference evidence="11" key="1">
    <citation type="journal article" date="2019" name="Int. J. Syst. Evol. Microbiol.">
        <title>The Global Catalogue of Microorganisms (GCM) 10K type strain sequencing project: providing services to taxonomists for standard genome sequencing and annotation.</title>
        <authorList>
            <consortium name="The Broad Institute Genomics Platform"/>
            <consortium name="The Broad Institute Genome Sequencing Center for Infectious Disease"/>
            <person name="Wu L."/>
            <person name="Ma J."/>
        </authorList>
    </citation>
    <scope>NUCLEOTIDE SEQUENCE [LARGE SCALE GENOMIC DNA]</scope>
    <source>
        <strain evidence="11">JCM 16540</strain>
    </source>
</reference>
<evidence type="ECO:0000256" key="1">
    <source>
        <dbReference type="ARBA" id="ARBA00004141"/>
    </source>
</evidence>
<keyword evidence="5 8" id="KW-1133">Transmembrane helix</keyword>
<dbReference type="InterPro" id="IPR003362">
    <property type="entry name" value="Bact_transf"/>
</dbReference>
<feature type="transmembrane region" description="Helical" evidence="8">
    <location>
        <begin position="154"/>
        <end position="177"/>
    </location>
</feature>
<evidence type="ECO:0000256" key="3">
    <source>
        <dbReference type="ARBA" id="ARBA00022679"/>
    </source>
</evidence>
<evidence type="ECO:0000259" key="9">
    <source>
        <dbReference type="Pfam" id="PF02397"/>
    </source>
</evidence>